<dbReference type="PIRSF" id="PIRSF000137">
    <property type="entry name" value="Alcohol_oxidase"/>
    <property type="match status" value="1"/>
</dbReference>
<comment type="catalytic activity">
    <reaction evidence="12">
        <text>pyranose + acceptor = pyranos-3-ulose + reduced acceptor.</text>
        <dbReference type="EC" id="1.1.99.29"/>
    </reaction>
</comment>
<dbReference type="SUPFAM" id="SSF51905">
    <property type="entry name" value="FAD/NAD(P)-binding domain"/>
    <property type="match status" value="1"/>
</dbReference>
<dbReference type="PANTHER" id="PTHR11552:SF147">
    <property type="entry name" value="CHOLINE DEHYDROGENASE, MITOCHONDRIAL"/>
    <property type="match status" value="1"/>
</dbReference>
<dbReference type="PANTHER" id="PTHR11552">
    <property type="entry name" value="GLUCOSE-METHANOL-CHOLINE GMC OXIDOREDUCTASE"/>
    <property type="match status" value="1"/>
</dbReference>
<evidence type="ECO:0000256" key="15">
    <source>
        <dbReference type="PIRSR" id="PIRSR000137-1"/>
    </source>
</evidence>
<dbReference type="OrthoDB" id="269227at2759"/>
<dbReference type="InterPro" id="IPR007867">
    <property type="entry name" value="GMC_OxRtase_C"/>
</dbReference>
<dbReference type="InterPro" id="IPR036188">
    <property type="entry name" value="FAD/NAD-bd_sf"/>
</dbReference>
<keyword evidence="6" id="KW-0964">Secreted</keyword>
<evidence type="ECO:0000313" key="20">
    <source>
        <dbReference type="EMBL" id="KAF9451443.1"/>
    </source>
</evidence>
<evidence type="ECO:0000256" key="9">
    <source>
        <dbReference type="ARBA" id="ARBA00024699"/>
    </source>
</evidence>
<keyword evidence="8 16" id="KW-0274">FAD</keyword>
<dbReference type="InterPro" id="IPR000172">
    <property type="entry name" value="GMC_OxRdtase_N"/>
</dbReference>
<dbReference type="EMBL" id="MU151085">
    <property type="protein sequence ID" value="KAF9451443.1"/>
    <property type="molecule type" value="Genomic_DNA"/>
</dbReference>
<evidence type="ECO:0000313" key="21">
    <source>
        <dbReference type="Proteomes" id="UP000807342"/>
    </source>
</evidence>
<evidence type="ECO:0000256" key="1">
    <source>
        <dbReference type="ARBA" id="ARBA00001974"/>
    </source>
</evidence>
<proteinExistence type="inferred from homology"/>
<sequence length="610" mass="66469">MRSAYASFFAVLGFVVRSARGAVYERYEDLPSVSGFDFVIVGGGTAGNALANRLTENPDFDVLVLEAGPSNEGVLDSIIPFFCDQVVPFTPWDWNFTTTPQEGLNGRSVVYPRGHILGGTSSVNFMAYLRGSSQDWDRYAAITGDEGWSWDAIQPYIRKNEKWTEPADHHNTTGQFDPSLHSTSGINSVSLAGFPRPNIDPRIIQTTQELPDEFPFNEDMNSGNHLGVGWTQATINGGRRSSSATSYLGPEFISRKNLHVLVNAQVTRLLKTGTTQDDKPEILGVEFVNGDDTTHKLTVRATKEVILSAGSVGTPHLLQLSGISDETLLSPLGIPTILHNPSVGRNLSDYPLLPNLWLVNSTETFEKAERNTTVAAEQLAEWEKNEQGPLVDTLLDHLAWLRIPNNEMAFWDNFEDPAAGNHTAHFEFLFSNGIIPGTFPLPPTGNFLSIVTAVVSPTSRGSVTLNTSDPFAAPLINPGILSSTFDFEAMKFAIRSAQRFLLAPVWKDYIISPFNGLQNTTMAGSEDELDEYVRANTATIFHPVGTAAMSPAEGVEWGVVDPELRVKGVSGLRVVDASVLPIVPAAHTQVPAYIVAERAGDLVKKTWGAL</sequence>
<evidence type="ECO:0000256" key="8">
    <source>
        <dbReference type="ARBA" id="ARBA00022827"/>
    </source>
</evidence>
<comment type="subcellular location">
    <subcellularLocation>
        <location evidence="2">Secreted</location>
    </subcellularLocation>
</comment>
<dbReference type="GO" id="GO:0033718">
    <property type="term" value="F:pyranose dehydrogenase (acceptor) activity"/>
    <property type="evidence" value="ECO:0007669"/>
    <property type="project" value="UniProtKB-EC"/>
</dbReference>
<feature type="active site" description="Proton acceptor" evidence="15">
    <location>
        <position position="587"/>
    </location>
</feature>
<organism evidence="20 21">
    <name type="scientific">Macrolepiota fuliginosa MF-IS2</name>
    <dbReference type="NCBI Taxonomy" id="1400762"/>
    <lineage>
        <taxon>Eukaryota</taxon>
        <taxon>Fungi</taxon>
        <taxon>Dikarya</taxon>
        <taxon>Basidiomycota</taxon>
        <taxon>Agaricomycotina</taxon>
        <taxon>Agaricomycetes</taxon>
        <taxon>Agaricomycetidae</taxon>
        <taxon>Agaricales</taxon>
        <taxon>Agaricineae</taxon>
        <taxon>Agaricaceae</taxon>
        <taxon>Macrolepiota</taxon>
    </lineage>
</organism>
<feature type="active site" description="Proton donor" evidence="15">
    <location>
        <position position="542"/>
    </location>
</feature>
<protein>
    <recommendedName>
        <fullName evidence="5">pyranose dehydrogenase (acceptor)</fullName>
        <ecNumber evidence="5">1.1.99.29</ecNumber>
    </recommendedName>
</protein>
<comment type="catalytic activity">
    <reaction evidence="13">
        <text>a pyranoside + acceptor = a pyranosid-3-ulose + reduced acceptor.</text>
        <dbReference type="EC" id="1.1.99.29"/>
    </reaction>
</comment>
<evidence type="ECO:0000256" key="6">
    <source>
        <dbReference type="ARBA" id="ARBA00022525"/>
    </source>
</evidence>
<dbReference type="Pfam" id="PF05199">
    <property type="entry name" value="GMC_oxred_C"/>
    <property type="match status" value="1"/>
</dbReference>
<keyword evidence="17" id="KW-0732">Signal</keyword>
<dbReference type="Pfam" id="PF00732">
    <property type="entry name" value="GMC_oxred_N"/>
    <property type="match status" value="1"/>
</dbReference>
<comment type="catalytic activity">
    <reaction evidence="10">
        <text>pyranose + acceptor = pyranos-2-ulose + reduced acceptor.</text>
        <dbReference type="EC" id="1.1.99.29"/>
    </reaction>
</comment>
<evidence type="ECO:0000256" key="14">
    <source>
        <dbReference type="ARBA" id="ARBA00034059"/>
    </source>
</evidence>
<comment type="cofactor">
    <cofactor evidence="1 16">
        <name>FAD</name>
        <dbReference type="ChEBI" id="CHEBI:57692"/>
    </cofactor>
</comment>
<evidence type="ECO:0000256" key="7">
    <source>
        <dbReference type="ARBA" id="ARBA00022630"/>
    </source>
</evidence>
<keyword evidence="21" id="KW-1185">Reference proteome</keyword>
<evidence type="ECO:0000256" key="2">
    <source>
        <dbReference type="ARBA" id="ARBA00004613"/>
    </source>
</evidence>
<dbReference type="Gene3D" id="3.50.50.60">
    <property type="entry name" value="FAD/NAD(P)-binding domain"/>
    <property type="match status" value="1"/>
</dbReference>
<comment type="subunit">
    <text evidence="4">Monomer.</text>
</comment>
<keyword evidence="7" id="KW-0285">Flavoprotein</keyword>
<dbReference type="GO" id="GO:0050660">
    <property type="term" value="F:flavin adenine dinucleotide binding"/>
    <property type="evidence" value="ECO:0007669"/>
    <property type="project" value="InterPro"/>
</dbReference>
<dbReference type="Proteomes" id="UP000807342">
    <property type="component" value="Unassembled WGS sequence"/>
</dbReference>
<gene>
    <name evidence="20" type="ORF">P691DRAFT_663156</name>
</gene>
<accession>A0A9P5XHE9</accession>
<evidence type="ECO:0000256" key="11">
    <source>
        <dbReference type="ARBA" id="ARBA00034010"/>
    </source>
</evidence>
<dbReference type="EC" id="1.1.99.29" evidence="5"/>
<comment type="catalytic activity">
    <reaction evidence="14">
        <text>a pyranoside + acceptor = a pyranosid-3,4-diulose + reduced acceptor.</text>
        <dbReference type="EC" id="1.1.99.29"/>
    </reaction>
</comment>
<feature type="domain" description="Glucose-methanol-choline oxidoreductase C-terminal" evidence="19">
    <location>
        <begin position="457"/>
        <end position="596"/>
    </location>
</feature>
<evidence type="ECO:0000259" key="19">
    <source>
        <dbReference type="Pfam" id="PF05199"/>
    </source>
</evidence>
<name>A0A9P5XHE9_9AGAR</name>
<evidence type="ECO:0000256" key="3">
    <source>
        <dbReference type="ARBA" id="ARBA00010790"/>
    </source>
</evidence>
<evidence type="ECO:0000256" key="17">
    <source>
        <dbReference type="SAM" id="SignalP"/>
    </source>
</evidence>
<reference evidence="20" key="1">
    <citation type="submission" date="2020-11" db="EMBL/GenBank/DDBJ databases">
        <authorList>
            <consortium name="DOE Joint Genome Institute"/>
            <person name="Ahrendt S."/>
            <person name="Riley R."/>
            <person name="Andreopoulos W."/>
            <person name="Labutti K."/>
            <person name="Pangilinan J."/>
            <person name="Ruiz-Duenas F.J."/>
            <person name="Barrasa J.M."/>
            <person name="Sanchez-Garcia M."/>
            <person name="Camarero S."/>
            <person name="Miyauchi S."/>
            <person name="Serrano A."/>
            <person name="Linde D."/>
            <person name="Babiker R."/>
            <person name="Drula E."/>
            <person name="Ayuso-Fernandez I."/>
            <person name="Pacheco R."/>
            <person name="Padilla G."/>
            <person name="Ferreira P."/>
            <person name="Barriuso J."/>
            <person name="Kellner H."/>
            <person name="Castanera R."/>
            <person name="Alfaro M."/>
            <person name="Ramirez L."/>
            <person name="Pisabarro A.G."/>
            <person name="Kuo A."/>
            <person name="Tritt A."/>
            <person name="Lipzen A."/>
            <person name="He G."/>
            <person name="Yan M."/>
            <person name="Ng V."/>
            <person name="Cullen D."/>
            <person name="Martin F."/>
            <person name="Rosso M.-N."/>
            <person name="Henrissat B."/>
            <person name="Hibbett D."/>
            <person name="Martinez A.T."/>
            <person name="Grigoriev I.V."/>
        </authorList>
    </citation>
    <scope>NUCLEOTIDE SEQUENCE</scope>
    <source>
        <strain evidence="20">MF-IS2</strain>
    </source>
</reference>
<evidence type="ECO:0000256" key="10">
    <source>
        <dbReference type="ARBA" id="ARBA00033986"/>
    </source>
</evidence>
<feature type="binding site" evidence="16">
    <location>
        <position position="266"/>
    </location>
    <ligand>
        <name>FAD</name>
        <dbReference type="ChEBI" id="CHEBI:57692"/>
    </ligand>
</feature>
<evidence type="ECO:0000256" key="12">
    <source>
        <dbReference type="ARBA" id="ARBA00034029"/>
    </source>
</evidence>
<evidence type="ECO:0000256" key="4">
    <source>
        <dbReference type="ARBA" id="ARBA00011245"/>
    </source>
</evidence>
<comment type="caution">
    <text evidence="20">The sequence shown here is derived from an EMBL/GenBank/DDBJ whole genome shotgun (WGS) entry which is preliminary data.</text>
</comment>
<feature type="signal peptide" evidence="17">
    <location>
        <begin position="1"/>
        <end position="21"/>
    </location>
</feature>
<evidence type="ECO:0000259" key="18">
    <source>
        <dbReference type="Pfam" id="PF00732"/>
    </source>
</evidence>
<dbReference type="Gene3D" id="3.30.560.10">
    <property type="entry name" value="Glucose Oxidase, domain 3"/>
    <property type="match status" value="1"/>
</dbReference>
<evidence type="ECO:0000256" key="16">
    <source>
        <dbReference type="PIRSR" id="PIRSR000137-2"/>
    </source>
</evidence>
<feature type="domain" description="Glucose-methanol-choline oxidoreductase N-terminal" evidence="18">
    <location>
        <begin position="36"/>
        <end position="351"/>
    </location>
</feature>
<dbReference type="AlphaFoldDB" id="A0A9P5XHE9"/>
<dbReference type="GO" id="GO:0005576">
    <property type="term" value="C:extracellular region"/>
    <property type="evidence" value="ECO:0007669"/>
    <property type="project" value="UniProtKB-SubCell"/>
</dbReference>
<comment type="similarity">
    <text evidence="3">Belongs to the GMC oxidoreductase family.</text>
</comment>
<evidence type="ECO:0000256" key="5">
    <source>
        <dbReference type="ARBA" id="ARBA00013177"/>
    </source>
</evidence>
<dbReference type="SUPFAM" id="SSF54373">
    <property type="entry name" value="FAD-linked reductases, C-terminal domain"/>
    <property type="match status" value="1"/>
</dbReference>
<evidence type="ECO:0000256" key="13">
    <source>
        <dbReference type="ARBA" id="ARBA00034050"/>
    </source>
</evidence>
<feature type="binding site" evidence="16">
    <location>
        <position position="120"/>
    </location>
    <ligand>
        <name>FAD</name>
        <dbReference type="ChEBI" id="CHEBI:57692"/>
    </ligand>
</feature>
<feature type="chain" id="PRO_5040406933" description="pyranose dehydrogenase (acceptor)" evidence="17">
    <location>
        <begin position="22"/>
        <end position="610"/>
    </location>
</feature>
<comment type="catalytic activity">
    <reaction evidence="11">
        <text>pyranose + acceptor = pyranos-2,3-diulose + reduced acceptor.</text>
        <dbReference type="EC" id="1.1.99.29"/>
    </reaction>
</comment>
<comment type="function">
    <text evidence="9">Catalyzes the single-oxidation or sequential double oxidation reaction of carbohydrates primarily at carbon-2 and/or carbon-3 with the concomitant reduction of the flavin. The enzyme exhibits a broad sugar substrate specificity, oxidizing different aldopyranoses to the corresponding C-1, C-2, C-3 or C-1,2, C-2,3 and C-3,4 (di)dehydro sugars with substrate-specific regioselectivity. Accepts only a narrow range of electron acceptors such as substituted benzoquinones and complexed metal ions and reacts extremely slowly with O(2) as acceptor. May play a role in the natural recycling of plant matter by oxidizing all major monosaccharides in lignocellulose and by reducing quinone compounds or reactive radical species generated during lignin depolymerization.</text>
</comment>
<dbReference type="InterPro" id="IPR012132">
    <property type="entry name" value="GMC_OxRdtase"/>
</dbReference>